<gene>
    <name evidence="10" type="ORF">SDC9_175258</name>
</gene>
<name>A0A645GUW4_9ZZZZ</name>
<feature type="transmembrane region" description="Helical" evidence="8">
    <location>
        <begin position="12"/>
        <end position="34"/>
    </location>
</feature>
<keyword evidence="4" id="KW-0997">Cell inner membrane</keyword>
<keyword evidence="6 8" id="KW-1133">Transmembrane helix</keyword>
<dbReference type="AlphaFoldDB" id="A0A645GUW4"/>
<dbReference type="EMBL" id="VSSQ01077846">
    <property type="protein sequence ID" value="MPN27824.1"/>
    <property type="molecule type" value="Genomic_DNA"/>
</dbReference>
<evidence type="ECO:0000256" key="1">
    <source>
        <dbReference type="ARBA" id="ARBA00004377"/>
    </source>
</evidence>
<evidence type="ECO:0000259" key="9">
    <source>
        <dbReference type="Pfam" id="PF12019"/>
    </source>
</evidence>
<evidence type="ECO:0000256" key="7">
    <source>
        <dbReference type="ARBA" id="ARBA00023136"/>
    </source>
</evidence>
<dbReference type="Pfam" id="PF12019">
    <property type="entry name" value="GspH"/>
    <property type="match status" value="1"/>
</dbReference>
<evidence type="ECO:0000256" key="5">
    <source>
        <dbReference type="ARBA" id="ARBA00022692"/>
    </source>
</evidence>
<reference evidence="10" key="1">
    <citation type="submission" date="2019-08" db="EMBL/GenBank/DDBJ databases">
        <authorList>
            <person name="Kucharzyk K."/>
            <person name="Murdoch R.W."/>
            <person name="Higgins S."/>
            <person name="Loffler F."/>
        </authorList>
    </citation>
    <scope>NUCLEOTIDE SEQUENCE</scope>
</reference>
<accession>A0A645GUW4</accession>
<evidence type="ECO:0000256" key="6">
    <source>
        <dbReference type="ARBA" id="ARBA00022989"/>
    </source>
</evidence>
<proteinExistence type="predicted"/>
<dbReference type="Pfam" id="PF07963">
    <property type="entry name" value="N_methyl"/>
    <property type="match status" value="1"/>
</dbReference>
<dbReference type="SUPFAM" id="SSF54523">
    <property type="entry name" value="Pili subunits"/>
    <property type="match status" value="1"/>
</dbReference>
<organism evidence="10">
    <name type="scientific">bioreactor metagenome</name>
    <dbReference type="NCBI Taxonomy" id="1076179"/>
    <lineage>
        <taxon>unclassified sequences</taxon>
        <taxon>metagenomes</taxon>
        <taxon>ecological metagenomes</taxon>
    </lineage>
</organism>
<keyword evidence="3" id="KW-0488">Methylation</keyword>
<dbReference type="InterPro" id="IPR012902">
    <property type="entry name" value="N_methyl_site"/>
</dbReference>
<dbReference type="InterPro" id="IPR045584">
    <property type="entry name" value="Pilin-like"/>
</dbReference>
<evidence type="ECO:0000313" key="10">
    <source>
        <dbReference type="EMBL" id="MPN27824.1"/>
    </source>
</evidence>
<dbReference type="Gene3D" id="3.30.700.10">
    <property type="entry name" value="Glycoprotein, Type 4 Pilin"/>
    <property type="match status" value="1"/>
</dbReference>
<feature type="domain" description="General secretion pathway GspH" evidence="9">
    <location>
        <begin position="49"/>
        <end position="162"/>
    </location>
</feature>
<keyword evidence="7 8" id="KW-0472">Membrane</keyword>
<evidence type="ECO:0000256" key="4">
    <source>
        <dbReference type="ARBA" id="ARBA00022519"/>
    </source>
</evidence>
<keyword evidence="5 8" id="KW-0812">Transmembrane</keyword>
<dbReference type="GO" id="GO:0015627">
    <property type="term" value="C:type II protein secretion system complex"/>
    <property type="evidence" value="ECO:0007669"/>
    <property type="project" value="InterPro"/>
</dbReference>
<evidence type="ECO:0000256" key="8">
    <source>
        <dbReference type="SAM" id="Phobius"/>
    </source>
</evidence>
<protein>
    <recommendedName>
        <fullName evidence="9">General secretion pathway GspH domain-containing protein</fullName>
    </recommendedName>
</protein>
<keyword evidence="2" id="KW-1003">Cell membrane</keyword>
<dbReference type="GO" id="GO:0015628">
    <property type="term" value="P:protein secretion by the type II secretion system"/>
    <property type="evidence" value="ECO:0007669"/>
    <property type="project" value="InterPro"/>
</dbReference>
<evidence type="ECO:0000256" key="3">
    <source>
        <dbReference type="ARBA" id="ARBA00022481"/>
    </source>
</evidence>
<dbReference type="InterPro" id="IPR022346">
    <property type="entry name" value="T2SS_GspH"/>
</dbReference>
<dbReference type="NCBIfam" id="TIGR02532">
    <property type="entry name" value="IV_pilin_GFxxxE"/>
    <property type="match status" value="1"/>
</dbReference>
<evidence type="ECO:0000256" key="2">
    <source>
        <dbReference type="ARBA" id="ARBA00022475"/>
    </source>
</evidence>
<dbReference type="GO" id="GO:0005886">
    <property type="term" value="C:plasma membrane"/>
    <property type="evidence" value="ECO:0007669"/>
    <property type="project" value="UniProtKB-SubCell"/>
</dbReference>
<comment type="caution">
    <text evidence="10">The sequence shown here is derived from an EMBL/GenBank/DDBJ whole genome shotgun (WGS) entry which is preliminary data.</text>
</comment>
<sequence length="181" mass="18681">MLKASPLRVGITGFTLVELLVAILVLAILIGLGAPSFRDFILRGQIRSATDAIENGIQLARAEAVRRNLRVRFVIGSQSGQSSWTVSEDISGTVIQQSRASGEGASTVTATITPAGASIITFNSFGRIAANADGSVSLTQVELTNAAAPSGSSRRVVIGSGGAIRLCNPDINLASTDPTKC</sequence>
<dbReference type="PROSITE" id="PS00409">
    <property type="entry name" value="PROKAR_NTER_METHYL"/>
    <property type="match status" value="1"/>
</dbReference>
<comment type="subcellular location">
    <subcellularLocation>
        <location evidence="1">Cell inner membrane</location>
        <topology evidence="1">Single-pass membrane protein</topology>
    </subcellularLocation>
</comment>